<feature type="region of interest" description="Disordered" evidence="1">
    <location>
        <begin position="243"/>
        <end position="290"/>
    </location>
</feature>
<keyword evidence="4" id="KW-1185">Reference proteome</keyword>
<protein>
    <submittedName>
        <fullName evidence="3">Aste57867_9809 protein</fullName>
    </submittedName>
</protein>
<dbReference type="Proteomes" id="UP000332933">
    <property type="component" value="Unassembled WGS sequence"/>
</dbReference>
<dbReference type="AlphaFoldDB" id="A0A485KNT9"/>
<proteinExistence type="predicted"/>
<feature type="region of interest" description="Disordered" evidence="1">
    <location>
        <begin position="67"/>
        <end position="170"/>
    </location>
</feature>
<name>A0A485KNT9_9STRA</name>
<sequence>MDWDDDVDDDIDDDVVVASCELHQVARQVDQTSGRRETVSMEEQGQRTLQVIFDPCYGAFLLVEKRDTQRRKTESEPPLPSVLESLPIKPPSPKKERRMTSLVVPPSGVTSSPTSKSPIRSKSPKRRKKKRVQFVDDVASPQKGSQRKTTKKPTPAKDDAQKERSRGSSKIREVVTLVSEILDDVIDHCLPPPHLCPSGVDQNHPNESRALVRSILDGIIAKCIPPHVVDSFHRRGHPVPNKAQINQPAQQSHATGTTSFVHTKSNTAQNQPRSTAARGHRHGDDATRDASIIRQVVEELVSQVETHHETDPAAADQVVWQVVADLVDQVVQMSTKCVAARDATELIVGHVMDAMLDEIVKRTTQSMRSKLSGSAAQANVTAKHHALAKSAPGPRGHQRPVFSGRNAPSKIPQCRGGNQAYQPLLEPKDDVVEEPECDPVVLLMTVTIESACDTVVERKRRDCTTPRPLSIQTAHSIMFPMQNPSRGDTNREKGRRCTVESVPVEYWTNNNDE</sequence>
<evidence type="ECO:0000313" key="2">
    <source>
        <dbReference type="EMBL" id="KAF0699626.1"/>
    </source>
</evidence>
<dbReference type="EMBL" id="VJMH01005165">
    <property type="protein sequence ID" value="KAF0699626.1"/>
    <property type="molecule type" value="Genomic_DNA"/>
</dbReference>
<reference evidence="3 4" key="1">
    <citation type="submission" date="2019-03" db="EMBL/GenBank/DDBJ databases">
        <authorList>
            <person name="Gaulin E."/>
            <person name="Dumas B."/>
        </authorList>
    </citation>
    <scope>NUCLEOTIDE SEQUENCE [LARGE SCALE GENOMIC DNA]</scope>
    <source>
        <strain evidence="3">CBS 568.67</strain>
    </source>
</reference>
<feature type="compositionally biased region" description="Basic residues" evidence="1">
    <location>
        <begin position="122"/>
        <end position="132"/>
    </location>
</feature>
<feature type="compositionally biased region" description="Basic and acidic residues" evidence="1">
    <location>
        <begin position="155"/>
        <end position="170"/>
    </location>
</feature>
<feature type="region of interest" description="Disordered" evidence="1">
    <location>
        <begin position="373"/>
        <end position="415"/>
    </location>
</feature>
<evidence type="ECO:0000256" key="1">
    <source>
        <dbReference type="SAM" id="MobiDB-lite"/>
    </source>
</evidence>
<reference evidence="2" key="2">
    <citation type="submission" date="2019-06" db="EMBL/GenBank/DDBJ databases">
        <title>Genomics analysis of Aphanomyces spp. identifies a new class of oomycete effector associated with host adaptation.</title>
        <authorList>
            <person name="Gaulin E."/>
        </authorList>
    </citation>
    <scope>NUCLEOTIDE SEQUENCE</scope>
    <source>
        <strain evidence="2">CBS 578.67</strain>
    </source>
</reference>
<gene>
    <name evidence="3" type="primary">Aste57867_9809</name>
    <name evidence="2" type="ORF">As57867_009770</name>
    <name evidence="3" type="ORF">ASTE57867_9809</name>
</gene>
<organism evidence="3 4">
    <name type="scientific">Aphanomyces stellatus</name>
    <dbReference type="NCBI Taxonomy" id="120398"/>
    <lineage>
        <taxon>Eukaryota</taxon>
        <taxon>Sar</taxon>
        <taxon>Stramenopiles</taxon>
        <taxon>Oomycota</taxon>
        <taxon>Saprolegniomycetes</taxon>
        <taxon>Saprolegniales</taxon>
        <taxon>Verrucalvaceae</taxon>
        <taxon>Aphanomyces</taxon>
    </lineage>
</organism>
<feature type="compositionally biased region" description="Polar residues" evidence="1">
    <location>
        <begin position="243"/>
        <end position="274"/>
    </location>
</feature>
<dbReference type="EMBL" id="CAADRA010005186">
    <property type="protein sequence ID" value="VFT86688.1"/>
    <property type="molecule type" value="Genomic_DNA"/>
</dbReference>
<feature type="compositionally biased region" description="Low complexity" evidence="1">
    <location>
        <begin position="100"/>
        <end position="121"/>
    </location>
</feature>
<accession>A0A485KNT9</accession>
<evidence type="ECO:0000313" key="4">
    <source>
        <dbReference type="Proteomes" id="UP000332933"/>
    </source>
</evidence>
<evidence type="ECO:0000313" key="3">
    <source>
        <dbReference type="EMBL" id="VFT86688.1"/>
    </source>
</evidence>